<keyword evidence="3" id="KW-0862">Zinc</keyword>
<accession>E2B570</accession>
<sequence length="449" mass="52908">MSSSRQQENRNIGMYEILPQFSPWIHSRSKIYSDFFNPNICHICKRDPKSSRAHFEDFNTCRSCNMILYCSSNHELEHKANHEEICIILGKLSHSHPVFWQTHNFRREDWVKSRKDLLRIVKVELQRYMKPYEVPMIMFAKSCFICHEQRNLQTCTECYCVNYCSNHAEVLIYHHITNCAKLKSCLGTDKYIQSTSLSYFRFTQANSVTIHNVVNMQQFIETFMNYKSDHLKKFYSDYLSGPLTLYHGIMNYHLHVKDIQNEHYVIHIIVANNLDAQYILAWEIMLHMFSGELKHLEVILIGSEMQTIRVNVNLCSICTLCQKKFEVQSYRLHLRDYANMILSCNSPNVIIAFEADFSDWDLGAEIISKLKSQSCPFVVTAGSKSKFEKNRQELNKILRTTLDLTPIENKFSSLRAYRNLEDDDVFYRNKFLVIFKGLKNLFNSHNEPE</sequence>
<dbReference type="GO" id="GO:0008270">
    <property type="term" value="F:zinc ion binding"/>
    <property type="evidence" value="ECO:0007669"/>
    <property type="project" value="UniProtKB-KW"/>
</dbReference>
<evidence type="ECO:0000256" key="3">
    <source>
        <dbReference type="ARBA" id="ARBA00022833"/>
    </source>
</evidence>
<evidence type="ECO:0000313" key="6">
    <source>
        <dbReference type="Proteomes" id="UP000008237"/>
    </source>
</evidence>
<keyword evidence="6" id="KW-1185">Reference proteome</keyword>
<dbReference type="PANTHER" id="PTHR28069:SF2">
    <property type="entry name" value="GH20023P"/>
    <property type="match status" value="1"/>
</dbReference>
<dbReference type="Proteomes" id="UP000008237">
    <property type="component" value="Unassembled WGS sequence"/>
</dbReference>
<protein>
    <recommendedName>
        <fullName evidence="4">MYND-type domain-containing protein</fullName>
    </recommendedName>
</protein>
<dbReference type="Pfam" id="PF20179">
    <property type="entry name" value="MSS51_C"/>
    <property type="match status" value="1"/>
</dbReference>
<dbReference type="PROSITE" id="PS01360">
    <property type="entry name" value="ZF_MYND_1"/>
    <property type="match status" value="1"/>
</dbReference>
<evidence type="ECO:0000256" key="2">
    <source>
        <dbReference type="ARBA" id="ARBA00022771"/>
    </source>
</evidence>
<dbReference type="InterPro" id="IPR002893">
    <property type="entry name" value="Znf_MYND"/>
</dbReference>
<dbReference type="PANTHER" id="PTHR28069">
    <property type="entry name" value="GH20023P"/>
    <property type="match status" value="1"/>
</dbReference>
<name>E2B570_HARSA</name>
<reference evidence="5 6" key="1">
    <citation type="journal article" date="2010" name="Science">
        <title>Genomic comparison of the ants Camponotus floridanus and Harpegnathos saltator.</title>
        <authorList>
            <person name="Bonasio R."/>
            <person name="Zhang G."/>
            <person name="Ye C."/>
            <person name="Mutti N.S."/>
            <person name="Fang X."/>
            <person name="Qin N."/>
            <person name="Donahue G."/>
            <person name="Yang P."/>
            <person name="Li Q."/>
            <person name="Li C."/>
            <person name="Zhang P."/>
            <person name="Huang Z."/>
            <person name="Berger S.L."/>
            <person name="Reinberg D."/>
            <person name="Wang J."/>
            <person name="Liebig J."/>
        </authorList>
    </citation>
    <scope>NUCLEOTIDE SEQUENCE [LARGE SCALE GENOMIC DNA]</scope>
    <source>
        <strain evidence="5 6">R22 G/1</strain>
    </source>
</reference>
<evidence type="ECO:0000313" key="5">
    <source>
        <dbReference type="EMBL" id="EFN89164.1"/>
    </source>
</evidence>
<proteinExistence type="predicted"/>
<feature type="domain" description="MYND-type" evidence="4">
    <location>
        <begin position="41"/>
        <end position="86"/>
    </location>
</feature>
<evidence type="ECO:0000256" key="1">
    <source>
        <dbReference type="ARBA" id="ARBA00022723"/>
    </source>
</evidence>
<keyword evidence="1" id="KW-0479">Metal-binding</keyword>
<dbReference type="InParanoid" id="E2B570"/>
<dbReference type="OrthoDB" id="5282002at2759"/>
<keyword evidence="2" id="KW-0863">Zinc-finger</keyword>
<dbReference type="InterPro" id="IPR046824">
    <property type="entry name" value="Mss51-like_C"/>
</dbReference>
<organism evidence="6">
    <name type="scientific">Harpegnathos saltator</name>
    <name type="common">Jerdon's jumping ant</name>
    <dbReference type="NCBI Taxonomy" id="610380"/>
    <lineage>
        <taxon>Eukaryota</taxon>
        <taxon>Metazoa</taxon>
        <taxon>Ecdysozoa</taxon>
        <taxon>Arthropoda</taxon>
        <taxon>Hexapoda</taxon>
        <taxon>Insecta</taxon>
        <taxon>Pterygota</taxon>
        <taxon>Neoptera</taxon>
        <taxon>Endopterygota</taxon>
        <taxon>Hymenoptera</taxon>
        <taxon>Apocrita</taxon>
        <taxon>Aculeata</taxon>
        <taxon>Formicoidea</taxon>
        <taxon>Formicidae</taxon>
        <taxon>Ponerinae</taxon>
        <taxon>Ponerini</taxon>
        <taxon>Harpegnathos</taxon>
    </lineage>
</organism>
<dbReference type="Gene3D" id="6.10.140.2220">
    <property type="match status" value="1"/>
</dbReference>
<dbReference type="AlphaFoldDB" id="E2B570"/>
<evidence type="ECO:0000259" key="4">
    <source>
        <dbReference type="PROSITE" id="PS01360"/>
    </source>
</evidence>
<dbReference type="SUPFAM" id="SSF144232">
    <property type="entry name" value="HIT/MYND zinc finger-like"/>
    <property type="match status" value="1"/>
</dbReference>
<dbReference type="EMBL" id="GL445725">
    <property type="protein sequence ID" value="EFN89164.1"/>
    <property type="molecule type" value="Genomic_DNA"/>
</dbReference>
<gene>
    <name evidence="5" type="ORF">EAI_15932</name>
</gene>